<dbReference type="InterPro" id="IPR020846">
    <property type="entry name" value="MFS_dom"/>
</dbReference>
<feature type="transmembrane region" description="Helical" evidence="7">
    <location>
        <begin position="252"/>
        <end position="270"/>
    </location>
</feature>
<dbReference type="GO" id="GO:0015212">
    <property type="term" value="F:cytidine transmembrane transporter activity"/>
    <property type="evidence" value="ECO:0007669"/>
    <property type="project" value="TreeGrafter"/>
</dbReference>
<evidence type="ECO:0000256" key="6">
    <source>
        <dbReference type="ARBA" id="ARBA00023136"/>
    </source>
</evidence>
<sequence length="427" mass="47341">MTTAIRIKLSTMMFLEFFIWGAWFVTMGTYLLKDLKTSGLEVGTAFTSQSIGAIIAPFIIGLIADKFFSAQKILGILHLSGGIMLWVVSSANNFATFYPAILVYMILYMPTLALVNSISFRQMQNPAKEFPVIRVLGTIGWIVAGFTISWLNWDKQGGEAALVNTFKMAAVASIILGLFSFSLPATPPLKKGQKTSVGEILGLESIGLLKKRSYLVFFLASIAICIPLAFYYSFANSFFQEKGMNNTTVTQSLGQVSEILFMVLIPFFFVRLGVKKMLALGMLAWGLRYLFFAYGDTGNNYWMLIAGIVIHGVCYDFFFVTGQIYTDNLAGERFKSAAQGFITLATYGVGMLMGFYISGPIVDHWKISTILANGKIAVSHNWQPIWFIPGGIAVTVLLLFLLFFRDKNHIELNPGLDIEEPSPEVQI</sequence>
<dbReference type="OrthoDB" id="9783013at2"/>
<feature type="transmembrane region" description="Helical" evidence="7">
    <location>
        <begin position="341"/>
        <end position="362"/>
    </location>
</feature>
<feature type="transmembrane region" description="Helical" evidence="7">
    <location>
        <begin position="101"/>
        <end position="120"/>
    </location>
</feature>
<dbReference type="InterPro" id="IPR036259">
    <property type="entry name" value="MFS_trans_sf"/>
</dbReference>
<keyword evidence="6 7" id="KW-0472">Membrane</keyword>
<evidence type="ECO:0000256" key="7">
    <source>
        <dbReference type="SAM" id="Phobius"/>
    </source>
</evidence>
<feature type="transmembrane region" description="Helical" evidence="7">
    <location>
        <begin position="214"/>
        <end position="232"/>
    </location>
</feature>
<evidence type="ECO:0000313" key="10">
    <source>
        <dbReference type="Proteomes" id="UP000218263"/>
    </source>
</evidence>
<dbReference type="PROSITE" id="PS50850">
    <property type="entry name" value="MFS"/>
    <property type="match status" value="1"/>
</dbReference>
<dbReference type="AlphaFoldDB" id="A0A0X8X3Q0"/>
<feature type="transmembrane region" description="Helical" evidence="7">
    <location>
        <begin position="132"/>
        <end position="153"/>
    </location>
</feature>
<keyword evidence="4 7" id="KW-0812">Transmembrane</keyword>
<feature type="transmembrane region" description="Helical" evidence="7">
    <location>
        <begin position="12"/>
        <end position="32"/>
    </location>
</feature>
<accession>A0A0X8X3Q0</accession>
<evidence type="ECO:0000256" key="5">
    <source>
        <dbReference type="ARBA" id="ARBA00022989"/>
    </source>
</evidence>
<keyword evidence="5 7" id="KW-1133">Transmembrane helix</keyword>
<comment type="subcellular location">
    <subcellularLocation>
        <location evidence="1">Cell membrane</location>
        <topology evidence="1">Multi-pass membrane protein</topology>
    </subcellularLocation>
</comment>
<dbReference type="GO" id="GO:0015213">
    <property type="term" value="F:uridine transmembrane transporter activity"/>
    <property type="evidence" value="ECO:0007669"/>
    <property type="project" value="TreeGrafter"/>
</dbReference>
<dbReference type="Proteomes" id="UP000218263">
    <property type="component" value="Chromosome"/>
</dbReference>
<feature type="transmembrane region" description="Helical" evidence="7">
    <location>
        <begin position="76"/>
        <end position="95"/>
    </location>
</feature>
<dbReference type="KEGG" id="mgot:MgSA37_03305"/>
<organism evidence="9 10">
    <name type="scientific">Mucilaginibacter gotjawali</name>
    <dbReference type="NCBI Taxonomy" id="1550579"/>
    <lineage>
        <taxon>Bacteria</taxon>
        <taxon>Pseudomonadati</taxon>
        <taxon>Bacteroidota</taxon>
        <taxon>Sphingobacteriia</taxon>
        <taxon>Sphingobacteriales</taxon>
        <taxon>Sphingobacteriaceae</taxon>
        <taxon>Mucilaginibacter</taxon>
    </lineage>
</organism>
<feature type="domain" description="Major facilitator superfamily (MFS) profile" evidence="8">
    <location>
        <begin position="209"/>
        <end position="427"/>
    </location>
</feature>
<dbReference type="EMBL" id="AP017313">
    <property type="protein sequence ID" value="BAU55124.1"/>
    <property type="molecule type" value="Genomic_DNA"/>
</dbReference>
<dbReference type="InterPro" id="IPR004740">
    <property type="entry name" value="Nuc_H_symport"/>
</dbReference>
<evidence type="ECO:0000313" key="9">
    <source>
        <dbReference type="EMBL" id="BAU55124.1"/>
    </source>
</evidence>
<dbReference type="SUPFAM" id="SSF103473">
    <property type="entry name" value="MFS general substrate transporter"/>
    <property type="match status" value="1"/>
</dbReference>
<dbReference type="RefSeq" id="WP_096353317.1">
    <property type="nucleotide sequence ID" value="NZ_AP017313.1"/>
</dbReference>
<feature type="transmembrane region" description="Helical" evidence="7">
    <location>
        <begin position="277"/>
        <end position="295"/>
    </location>
</feature>
<evidence type="ECO:0000256" key="3">
    <source>
        <dbReference type="ARBA" id="ARBA00022475"/>
    </source>
</evidence>
<dbReference type="PANTHER" id="PTHR23522">
    <property type="entry name" value="BLL5896 PROTEIN"/>
    <property type="match status" value="1"/>
</dbReference>
<feature type="transmembrane region" description="Helical" evidence="7">
    <location>
        <begin position="165"/>
        <end position="185"/>
    </location>
</feature>
<dbReference type="PANTHER" id="PTHR23522:SF4">
    <property type="entry name" value="NUCLEOSIDE PERMEASE NUPG-RELATED"/>
    <property type="match status" value="1"/>
</dbReference>
<keyword evidence="3" id="KW-1003">Cell membrane</keyword>
<feature type="transmembrane region" description="Helical" evidence="7">
    <location>
        <begin position="44"/>
        <end position="64"/>
    </location>
</feature>
<dbReference type="Gene3D" id="1.20.1250.20">
    <property type="entry name" value="MFS general substrate transporter like domains"/>
    <property type="match status" value="2"/>
</dbReference>
<proteinExistence type="predicted"/>
<evidence type="ECO:0000256" key="2">
    <source>
        <dbReference type="ARBA" id="ARBA00022448"/>
    </source>
</evidence>
<feature type="transmembrane region" description="Helical" evidence="7">
    <location>
        <begin position="301"/>
        <end position="320"/>
    </location>
</feature>
<dbReference type="Pfam" id="PF03825">
    <property type="entry name" value="Nuc_H_symport"/>
    <property type="match status" value="1"/>
</dbReference>
<feature type="transmembrane region" description="Helical" evidence="7">
    <location>
        <begin position="382"/>
        <end position="404"/>
    </location>
</feature>
<dbReference type="GO" id="GO:0005886">
    <property type="term" value="C:plasma membrane"/>
    <property type="evidence" value="ECO:0007669"/>
    <property type="project" value="UniProtKB-SubCell"/>
</dbReference>
<dbReference type="CDD" id="cd06177">
    <property type="entry name" value="MFS_NHS"/>
    <property type="match status" value="1"/>
</dbReference>
<reference evidence="9 10" key="1">
    <citation type="submission" date="2015-12" db="EMBL/GenBank/DDBJ databases">
        <title>Genome sequence of Mucilaginibacter gotjawali.</title>
        <authorList>
            <person name="Lee J.S."/>
            <person name="Lee K.C."/>
            <person name="Kim K.K."/>
            <person name="Lee B.W."/>
        </authorList>
    </citation>
    <scope>NUCLEOTIDE SEQUENCE [LARGE SCALE GENOMIC DNA]</scope>
    <source>
        <strain evidence="9 10">SA3-7</strain>
    </source>
</reference>
<name>A0A0X8X3Q0_9SPHI</name>
<evidence type="ECO:0000256" key="1">
    <source>
        <dbReference type="ARBA" id="ARBA00004651"/>
    </source>
</evidence>
<evidence type="ECO:0000256" key="4">
    <source>
        <dbReference type="ARBA" id="ARBA00022692"/>
    </source>
</evidence>
<gene>
    <name evidence="9" type="primary">yegT</name>
    <name evidence="9" type="ORF">MgSA37_03305</name>
</gene>
<keyword evidence="2" id="KW-0813">Transport</keyword>
<keyword evidence="10" id="KW-1185">Reference proteome</keyword>
<evidence type="ECO:0000259" key="8">
    <source>
        <dbReference type="PROSITE" id="PS50850"/>
    </source>
</evidence>
<protein>
    <submittedName>
        <fullName evidence="9">Putative nucleoside transporter YegT</fullName>
    </submittedName>
</protein>